<organism evidence="2 3">
    <name type="scientific">Dioscorea cayennensis subsp. rotundata</name>
    <name type="common">White Guinea yam</name>
    <name type="synonym">Dioscorea rotundata</name>
    <dbReference type="NCBI Taxonomy" id="55577"/>
    <lineage>
        <taxon>Eukaryota</taxon>
        <taxon>Viridiplantae</taxon>
        <taxon>Streptophyta</taxon>
        <taxon>Embryophyta</taxon>
        <taxon>Tracheophyta</taxon>
        <taxon>Spermatophyta</taxon>
        <taxon>Magnoliopsida</taxon>
        <taxon>Liliopsida</taxon>
        <taxon>Dioscoreales</taxon>
        <taxon>Dioscoreaceae</taxon>
        <taxon>Dioscorea</taxon>
    </lineage>
</organism>
<feature type="region of interest" description="Disordered" evidence="1">
    <location>
        <begin position="296"/>
        <end position="317"/>
    </location>
</feature>
<evidence type="ECO:0000313" key="2">
    <source>
        <dbReference type="Proteomes" id="UP001515500"/>
    </source>
</evidence>
<feature type="compositionally biased region" description="Basic and acidic residues" evidence="1">
    <location>
        <begin position="224"/>
        <end position="234"/>
    </location>
</feature>
<name>A0AB40BCN8_DIOCR</name>
<feature type="compositionally biased region" description="Polar residues" evidence="1">
    <location>
        <begin position="81"/>
        <end position="92"/>
    </location>
</feature>
<feature type="region of interest" description="Disordered" evidence="1">
    <location>
        <begin position="27"/>
        <end position="159"/>
    </location>
</feature>
<dbReference type="RefSeq" id="XP_039125072.1">
    <property type="nucleotide sequence ID" value="XM_039269138.1"/>
</dbReference>
<dbReference type="GeneID" id="120261298"/>
<feature type="compositionally biased region" description="Low complexity" evidence="1">
    <location>
        <begin position="244"/>
        <end position="253"/>
    </location>
</feature>
<evidence type="ECO:0000313" key="3">
    <source>
        <dbReference type="RefSeq" id="XP_039125072.1"/>
    </source>
</evidence>
<gene>
    <name evidence="3" type="primary">LOC120261298</name>
</gene>
<dbReference type="PANTHER" id="PTHR31365">
    <property type="entry name" value="EXPRESSED PROTEIN"/>
    <property type="match status" value="1"/>
</dbReference>
<feature type="compositionally biased region" description="Basic residues" evidence="1">
    <location>
        <begin position="266"/>
        <end position="278"/>
    </location>
</feature>
<reference evidence="3" key="1">
    <citation type="submission" date="2025-08" db="UniProtKB">
        <authorList>
            <consortium name="RefSeq"/>
        </authorList>
    </citation>
    <scope>IDENTIFICATION</scope>
</reference>
<protein>
    <submittedName>
        <fullName evidence="3">Protein SHORT ROOT IN SALT MEDIUM 1</fullName>
    </submittedName>
</protein>
<evidence type="ECO:0000256" key="1">
    <source>
        <dbReference type="SAM" id="MobiDB-lite"/>
    </source>
</evidence>
<dbReference type="Proteomes" id="UP001515500">
    <property type="component" value="Chromosome 5"/>
</dbReference>
<proteinExistence type="predicted"/>
<dbReference type="PANTHER" id="PTHR31365:SF4">
    <property type="entry name" value="OS05G0179800 PROTEIN"/>
    <property type="match status" value="1"/>
</dbReference>
<sequence>MHGGRNRKDDLPKINNTNIFAALETLKKKKKSDKDQGKSKASSKSLVKEPEPPVFWAPAPVTKKWADVEDEDDDDYFETTAPPSNVWGTSEPRQTKETAIVAEEESESEDEIDEIDDDVEDEPEHEPEVPAPAEPVVKKPAPSIVPKDAERQLSKKELKKKELAELDAVLAELGISGKDNNSETDGTNGVADKKTEEQLGEKNDNNIPAPSDSKTSKKKKSKKDKSAKEIRDLEEQLNGMDANTPGEGSGTEPTEGDASGADVKDKIKKMTSVKKKKTNKELDAAAKAAQLEAAARSKRLAAAKKKEKSHYNQQPVR</sequence>
<feature type="compositionally biased region" description="Acidic residues" evidence="1">
    <location>
        <begin position="102"/>
        <end position="125"/>
    </location>
</feature>
<feature type="region of interest" description="Disordered" evidence="1">
    <location>
        <begin position="172"/>
        <end position="282"/>
    </location>
</feature>
<feature type="compositionally biased region" description="Basic residues" evidence="1">
    <location>
        <begin position="296"/>
        <end position="308"/>
    </location>
</feature>
<keyword evidence="2" id="KW-1185">Reference proteome</keyword>
<feature type="compositionally biased region" description="Basic and acidic residues" evidence="1">
    <location>
        <begin position="147"/>
        <end position="159"/>
    </location>
</feature>
<dbReference type="AlphaFoldDB" id="A0AB40BCN8"/>
<feature type="compositionally biased region" description="Basic and acidic residues" evidence="1">
    <location>
        <begin position="191"/>
        <end position="204"/>
    </location>
</feature>
<accession>A0AB40BCN8</accession>
<feature type="compositionally biased region" description="Acidic residues" evidence="1">
    <location>
        <begin position="68"/>
        <end position="77"/>
    </location>
</feature>